<evidence type="ECO:0000256" key="2">
    <source>
        <dbReference type="ARBA" id="ARBA00022475"/>
    </source>
</evidence>
<keyword evidence="8" id="KW-1185">Reference proteome</keyword>
<comment type="caution">
    <text evidence="7">The sequence shown here is derived from an EMBL/GenBank/DDBJ whole genome shotgun (WGS) entry which is preliminary data.</text>
</comment>
<evidence type="ECO:0000313" key="7">
    <source>
        <dbReference type="EMBL" id="PQJ15662.1"/>
    </source>
</evidence>
<feature type="transmembrane region" description="Helical" evidence="6">
    <location>
        <begin position="136"/>
        <end position="159"/>
    </location>
</feature>
<dbReference type="GO" id="GO:0005886">
    <property type="term" value="C:plasma membrane"/>
    <property type="evidence" value="ECO:0007669"/>
    <property type="project" value="UniProtKB-SubCell"/>
</dbReference>
<keyword evidence="4 6" id="KW-1133">Transmembrane helix</keyword>
<dbReference type="GO" id="GO:0006865">
    <property type="term" value="P:amino acid transport"/>
    <property type="evidence" value="ECO:0007669"/>
    <property type="project" value="InterPro"/>
</dbReference>
<evidence type="ECO:0000256" key="6">
    <source>
        <dbReference type="SAM" id="Phobius"/>
    </source>
</evidence>
<gene>
    <name evidence="7" type="ORF">BST99_07910</name>
</gene>
<dbReference type="AlphaFoldDB" id="A0A2S7T6W5"/>
<keyword evidence="2" id="KW-1003">Cell membrane</keyword>
<evidence type="ECO:0000256" key="5">
    <source>
        <dbReference type="ARBA" id="ARBA00023136"/>
    </source>
</evidence>
<name>A0A2S7T6W5_9FLAO</name>
<keyword evidence="3 6" id="KW-0812">Transmembrane</keyword>
<feature type="transmembrane region" description="Helical" evidence="6">
    <location>
        <begin position="67"/>
        <end position="85"/>
    </location>
</feature>
<dbReference type="Pfam" id="PF01810">
    <property type="entry name" value="LysE"/>
    <property type="match status" value="1"/>
</dbReference>
<organism evidence="7 8">
    <name type="scientific">Aureicoccus marinus</name>
    <dbReference type="NCBI Taxonomy" id="754435"/>
    <lineage>
        <taxon>Bacteria</taxon>
        <taxon>Pseudomonadati</taxon>
        <taxon>Bacteroidota</taxon>
        <taxon>Flavobacteriia</taxon>
        <taxon>Flavobacteriales</taxon>
        <taxon>Flavobacteriaceae</taxon>
        <taxon>Aureicoccus</taxon>
    </lineage>
</organism>
<dbReference type="InterPro" id="IPR001123">
    <property type="entry name" value="LeuE-type"/>
</dbReference>
<evidence type="ECO:0000256" key="3">
    <source>
        <dbReference type="ARBA" id="ARBA00022692"/>
    </source>
</evidence>
<accession>A0A2S7T6W5</accession>
<dbReference type="EMBL" id="MQVX01000001">
    <property type="protein sequence ID" value="PQJ15662.1"/>
    <property type="molecule type" value="Genomic_DNA"/>
</dbReference>
<dbReference type="RefSeq" id="WP_181044184.1">
    <property type="nucleotide sequence ID" value="NZ_MQVX01000001.1"/>
</dbReference>
<feature type="transmembrane region" description="Helical" evidence="6">
    <location>
        <begin position="179"/>
        <end position="197"/>
    </location>
</feature>
<dbReference type="Proteomes" id="UP000239366">
    <property type="component" value="Unassembled WGS sequence"/>
</dbReference>
<sequence>MAGILTSFIGAIPLGTLNVTAFQLALRRGKSEALWFSVAVVLIELIVVTLMYWGAKKWALTPRAKKWIFPLGALLLLYLSMTHLLNTSPQSVSNFQLPEFKSAFLLGLLMSSLNPLQFPFWMAWNKAYQEKGWFGIGQSGFVFYLTGIGGGTIAALWIFILLGEWSQKTPGDYQGTIELILGLLYLAFALYFVFLALKNRFQPNK</sequence>
<feature type="transmembrane region" description="Helical" evidence="6">
    <location>
        <begin position="105"/>
        <end position="124"/>
    </location>
</feature>
<reference evidence="8" key="1">
    <citation type="submission" date="2016-11" db="EMBL/GenBank/DDBJ databases">
        <title>Trade-off between light-utilization and light-protection in marine flavobacteria.</title>
        <authorList>
            <person name="Kumagai Y."/>
            <person name="Yoshizawa S."/>
            <person name="Kogure K."/>
        </authorList>
    </citation>
    <scope>NUCLEOTIDE SEQUENCE [LARGE SCALE GENOMIC DNA]</scope>
    <source>
        <strain evidence="8">SG-18</strain>
    </source>
</reference>
<feature type="transmembrane region" description="Helical" evidence="6">
    <location>
        <begin position="33"/>
        <end position="55"/>
    </location>
</feature>
<evidence type="ECO:0008006" key="9">
    <source>
        <dbReference type="Google" id="ProtNLM"/>
    </source>
</evidence>
<proteinExistence type="predicted"/>
<evidence type="ECO:0000313" key="8">
    <source>
        <dbReference type="Proteomes" id="UP000239366"/>
    </source>
</evidence>
<evidence type="ECO:0000256" key="4">
    <source>
        <dbReference type="ARBA" id="ARBA00022989"/>
    </source>
</evidence>
<evidence type="ECO:0000256" key="1">
    <source>
        <dbReference type="ARBA" id="ARBA00004651"/>
    </source>
</evidence>
<protein>
    <recommendedName>
        <fullName evidence="9">Lysine transporter LysE</fullName>
    </recommendedName>
</protein>
<comment type="subcellular location">
    <subcellularLocation>
        <location evidence="1">Cell membrane</location>
        <topology evidence="1">Multi-pass membrane protein</topology>
    </subcellularLocation>
</comment>
<keyword evidence="5 6" id="KW-0472">Membrane</keyword>